<dbReference type="RefSeq" id="WP_120320992.1">
    <property type="nucleotide sequence ID" value="NZ_BONH01000002.1"/>
</dbReference>
<comment type="caution">
    <text evidence="1">The sequence shown here is derived from an EMBL/GenBank/DDBJ whole genome shotgun (WGS) entry which is preliminary data.</text>
</comment>
<reference evidence="1 2" key="1">
    <citation type="submission" date="2021-01" db="EMBL/GenBank/DDBJ databases">
        <title>Whole genome shotgun sequence of Catellatospora citrea NBRC 14495.</title>
        <authorList>
            <person name="Komaki H."/>
            <person name="Tamura T."/>
        </authorList>
    </citation>
    <scope>NUCLEOTIDE SEQUENCE [LARGE SCALE GENOMIC DNA]</scope>
    <source>
        <strain evidence="1 2">NBRC 14495</strain>
    </source>
</reference>
<name>A0A8J3KEW4_9ACTN</name>
<evidence type="ECO:0000313" key="1">
    <source>
        <dbReference type="EMBL" id="GIF95910.1"/>
    </source>
</evidence>
<dbReference type="EMBL" id="BONH01000002">
    <property type="protein sequence ID" value="GIF95910.1"/>
    <property type="molecule type" value="Genomic_DNA"/>
</dbReference>
<sequence>MTFTTVPRPLDLAHLFPGLAAHARTATRLHPRPGVPSITGSHVGGPLLWPADEPWPRCARPHRVEQRQLLPHEQAARLGRRPDLMGMVEKYPGFFGIHRDEAGTHVITHVNRPAPEPSPLLPVAQLRAQDVPDLPLPPGMGMLQVLWCPHVHPEDRDQYGPAVQLRWRSAAGITEPLASAPAPTVVPDEMFHPRPCVLHPEQVVEYPWWQELPEQLGSQVRAFDDSREFGQPSYYAVSQARGWKAGGYANWGSSDRLPMTCDGCSREMALVLSMTKSESFGGTWRTEQETHLEPSWTDPRWRDADRPTGVSVGWDDALRVFACLSCPGTPFRLNSQ</sequence>
<protein>
    <recommendedName>
        <fullName evidence="3">DUF1963 domain-containing protein</fullName>
    </recommendedName>
</protein>
<accession>A0A8J3KEW4</accession>
<keyword evidence="2" id="KW-1185">Reference proteome</keyword>
<dbReference type="Proteomes" id="UP000659904">
    <property type="component" value="Unassembled WGS sequence"/>
</dbReference>
<dbReference type="AlphaFoldDB" id="A0A8J3KEW4"/>
<dbReference type="Gene3D" id="2.30.320.10">
    <property type="entry name" value="YwqG-like"/>
    <property type="match status" value="1"/>
</dbReference>
<evidence type="ECO:0008006" key="3">
    <source>
        <dbReference type="Google" id="ProtNLM"/>
    </source>
</evidence>
<proteinExistence type="predicted"/>
<evidence type="ECO:0000313" key="2">
    <source>
        <dbReference type="Proteomes" id="UP000659904"/>
    </source>
</evidence>
<organism evidence="1 2">
    <name type="scientific">Catellatospora citrea</name>
    <dbReference type="NCBI Taxonomy" id="53366"/>
    <lineage>
        <taxon>Bacteria</taxon>
        <taxon>Bacillati</taxon>
        <taxon>Actinomycetota</taxon>
        <taxon>Actinomycetes</taxon>
        <taxon>Micromonosporales</taxon>
        <taxon>Micromonosporaceae</taxon>
        <taxon>Catellatospora</taxon>
    </lineage>
</organism>
<gene>
    <name evidence="1" type="ORF">Cci01nite_10040</name>
</gene>